<organism evidence="1">
    <name type="scientific">Candidatus Methanogaster sp. ANME-2c ERB4</name>
    <dbReference type="NCBI Taxonomy" id="2759911"/>
    <lineage>
        <taxon>Archaea</taxon>
        <taxon>Methanobacteriati</taxon>
        <taxon>Methanobacteriota</taxon>
        <taxon>Stenosarchaea group</taxon>
        <taxon>Methanomicrobia</taxon>
        <taxon>Methanosarcinales</taxon>
        <taxon>ANME-2 cluster</taxon>
        <taxon>Candidatus Methanogasteraceae</taxon>
        <taxon>Candidatus Methanogaster</taxon>
    </lineage>
</organism>
<gene>
    <name evidence="1" type="ORF">MNOMIAMN_00017</name>
</gene>
<reference evidence="1" key="1">
    <citation type="submission" date="2020-06" db="EMBL/GenBank/DDBJ databases">
        <title>Unique genomic features of the anaerobic methanotrophic archaea.</title>
        <authorList>
            <person name="Chadwick G.L."/>
            <person name="Skennerton C.T."/>
            <person name="Laso-Perez R."/>
            <person name="Leu A.O."/>
            <person name="Speth D.R."/>
            <person name="Yu H."/>
            <person name="Morgan-Lang C."/>
            <person name="Hatzenpichler R."/>
            <person name="Goudeau D."/>
            <person name="Malmstrom R."/>
            <person name="Brazelton W.J."/>
            <person name="Woyke T."/>
            <person name="Hallam S.J."/>
            <person name="Tyson G.W."/>
            <person name="Wegener G."/>
            <person name="Boetius A."/>
            <person name="Orphan V."/>
        </authorList>
    </citation>
    <scope>NUCLEOTIDE SEQUENCE</scope>
</reference>
<dbReference type="AlphaFoldDB" id="A0A7G9Y4P3"/>
<sequence length="34" mass="4025">MEIDFTGITKEPLYFYHEDLMVLRGYQSVPKLSC</sequence>
<name>A0A7G9Y4P3_9EURY</name>
<accession>A0A7G9Y4P3</accession>
<protein>
    <submittedName>
        <fullName evidence="1">Uncharacterized protein</fullName>
    </submittedName>
</protein>
<proteinExistence type="predicted"/>
<dbReference type="EMBL" id="MT630784">
    <property type="protein sequence ID" value="QNO42977.1"/>
    <property type="molecule type" value="Genomic_DNA"/>
</dbReference>
<evidence type="ECO:0000313" key="1">
    <source>
        <dbReference type="EMBL" id="QNO42977.1"/>
    </source>
</evidence>